<reference evidence="2 3" key="1">
    <citation type="submission" date="2018-09" db="EMBL/GenBank/DDBJ databases">
        <title>Genomic investigation of the strawberry pathogen Phytophthora fragariae indicates pathogenicity is determined by transcriptional variation in three key races.</title>
        <authorList>
            <person name="Adams T.M."/>
            <person name="Armitage A.D."/>
            <person name="Sobczyk M.K."/>
            <person name="Bates H.J."/>
            <person name="Dunwell J.M."/>
            <person name="Nellist C.F."/>
            <person name="Harrison R.J."/>
        </authorList>
    </citation>
    <scope>NUCLEOTIDE SEQUENCE [LARGE SCALE GENOMIC DNA]</scope>
    <source>
        <strain evidence="2 3">SCRP324</strain>
    </source>
</reference>
<sequence length="333" mass="33142">MSSPRSPASATRSQATAPTESAPDNAHVHGAETAPVAATATSSSSEATGGEAAGIAITPGENNAGIDVIVVDDTATSPVAPSASPSRSSSRIASRVPTARAKSKRGQTASSVAAGKKKRKAVKATVGTAKVGPSAQLAGTPSAGAAANMSSSLPESETETPAFAHGPAATAPAPKRASTGERTPRRSIVWLGDDYSAAAGASTFSAAAGASTSSAATTSAAILAPAGPTGVPESVPAASAAFCLDTFMEGFSDRLAAPIAQPQSSGPLHPPASAPTHELSMESKLDRLFAMLHELKEQVNATTGPAPTALLWWSGSARFSRDPDSHSLRPDTD</sequence>
<gene>
    <name evidence="2" type="ORF">PR002_g18158</name>
</gene>
<accession>A0A6A3JZ16</accession>
<feature type="region of interest" description="Disordered" evidence="1">
    <location>
        <begin position="1"/>
        <end position="62"/>
    </location>
</feature>
<proteinExistence type="predicted"/>
<evidence type="ECO:0000313" key="3">
    <source>
        <dbReference type="Proteomes" id="UP000435112"/>
    </source>
</evidence>
<feature type="compositionally biased region" description="Low complexity" evidence="1">
    <location>
        <begin position="77"/>
        <end position="97"/>
    </location>
</feature>
<feature type="compositionally biased region" description="Low complexity" evidence="1">
    <location>
        <begin position="150"/>
        <end position="174"/>
    </location>
</feature>
<feature type="compositionally biased region" description="Low complexity" evidence="1">
    <location>
        <begin position="31"/>
        <end position="61"/>
    </location>
</feature>
<comment type="caution">
    <text evidence="2">The sequence shown here is derived from an EMBL/GenBank/DDBJ whole genome shotgun (WGS) entry which is preliminary data.</text>
</comment>
<organism evidence="2 3">
    <name type="scientific">Phytophthora rubi</name>
    <dbReference type="NCBI Taxonomy" id="129364"/>
    <lineage>
        <taxon>Eukaryota</taxon>
        <taxon>Sar</taxon>
        <taxon>Stramenopiles</taxon>
        <taxon>Oomycota</taxon>
        <taxon>Peronosporomycetes</taxon>
        <taxon>Peronosporales</taxon>
        <taxon>Peronosporaceae</taxon>
        <taxon>Phytophthora</taxon>
    </lineage>
</organism>
<dbReference type="Proteomes" id="UP000435112">
    <property type="component" value="Unassembled WGS sequence"/>
</dbReference>
<evidence type="ECO:0000313" key="2">
    <source>
        <dbReference type="EMBL" id="KAE9000530.1"/>
    </source>
</evidence>
<evidence type="ECO:0000256" key="1">
    <source>
        <dbReference type="SAM" id="MobiDB-lite"/>
    </source>
</evidence>
<dbReference type="AlphaFoldDB" id="A0A6A3JZ16"/>
<protein>
    <submittedName>
        <fullName evidence="2">Uncharacterized protein</fullName>
    </submittedName>
</protein>
<name>A0A6A3JZ16_9STRA</name>
<feature type="compositionally biased region" description="Low complexity" evidence="1">
    <location>
        <begin position="1"/>
        <end position="19"/>
    </location>
</feature>
<feature type="region of interest" description="Disordered" evidence="1">
    <location>
        <begin position="76"/>
        <end position="185"/>
    </location>
</feature>
<dbReference type="EMBL" id="QXFU01001527">
    <property type="protein sequence ID" value="KAE9000530.1"/>
    <property type="molecule type" value="Genomic_DNA"/>
</dbReference>